<keyword evidence="12" id="KW-1185">Reference proteome</keyword>
<comment type="caution">
    <text evidence="8">Lacks conserved residue(s) required for the propagation of feature annotation.</text>
</comment>
<evidence type="ECO:0000256" key="3">
    <source>
        <dbReference type="ARBA" id="ARBA00022605"/>
    </source>
</evidence>
<evidence type="ECO:0000259" key="9">
    <source>
        <dbReference type="Pfam" id="PF01488"/>
    </source>
</evidence>
<feature type="binding site" evidence="8">
    <location>
        <begin position="132"/>
        <end position="136"/>
    </location>
    <ligand>
        <name>NADP(+)</name>
        <dbReference type="ChEBI" id="CHEBI:58349"/>
    </ligand>
</feature>
<keyword evidence="3 8" id="KW-0028">Amino-acid biosynthesis</keyword>
<name>A0A926EG46_9FIRM</name>
<feature type="binding site" evidence="8">
    <location>
        <position position="247"/>
    </location>
    <ligand>
        <name>NADP(+)</name>
        <dbReference type="ChEBI" id="CHEBI:58349"/>
    </ligand>
</feature>
<comment type="subunit">
    <text evidence="8">Homodimer.</text>
</comment>
<feature type="domain" description="Shikimate dehydrogenase substrate binding N-terminal" evidence="10">
    <location>
        <begin position="13"/>
        <end position="95"/>
    </location>
</feature>
<gene>
    <name evidence="8 11" type="primary">aroE</name>
    <name evidence="11" type="ORF">H8718_02020</name>
</gene>
<keyword evidence="4 8" id="KW-0521">NADP</keyword>
<dbReference type="Pfam" id="PF08501">
    <property type="entry name" value="Shikimate_dh_N"/>
    <property type="match status" value="1"/>
</dbReference>
<dbReference type="InterPro" id="IPR022893">
    <property type="entry name" value="Shikimate_DH_fam"/>
</dbReference>
<feature type="binding site" evidence="8">
    <location>
        <position position="254"/>
    </location>
    <ligand>
        <name>shikimate</name>
        <dbReference type="ChEBI" id="CHEBI:36208"/>
    </ligand>
</feature>
<dbReference type="GO" id="GO:0005829">
    <property type="term" value="C:cytosol"/>
    <property type="evidence" value="ECO:0007669"/>
    <property type="project" value="TreeGrafter"/>
</dbReference>
<evidence type="ECO:0000256" key="8">
    <source>
        <dbReference type="HAMAP-Rule" id="MF_00222"/>
    </source>
</evidence>
<comment type="pathway">
    <text evidence="1 8">Metabolic intermediate biosynthesis; chorismate biosynthesis; chorismate from D-erythrose 4-phosphate and phosphoenolpyruvate: step 4/7.</text>
</comment>
<dbReference type="InterPro" id="IPR006151">
    <property type="entry name" value="Shikm_DH/Glu-tRNA_Rdtase"/>
</dbReference>
<organism evidence="11 12">
    <name type="scientific">Zhenhengia yiwuensis</name>
    <dbReference type="NCBI Taxonomy" id="2763666"/>
    <lineage>
        <taxon>Bacteria</taxon>
        <taxon>Bacillati</taxon>
        <taxon>Bacillota</taxon>
        <taxon>Clostridia</taxon>
        <taxon>Lachnospirales</taxon>
        <taxon>Lachnospiraceae</taxon>
        <taxon>Zhenhengia</taxon>
    </lineage>
</organism>
<feature type="active site" description="Proton acceptor" evidence="8">
    <location>
        <position position="72"/>
    </location>
</feature>
<dbReference type="PANTHER" id="PTHR21089:SF1">
    <property type="entry name" value="BIFUNCTIONAL 3-DEHYDROQUINATE DEHYDRATASE_SHIKIMATE DEHYDROGENASE, CHLOROPLASTIC"/>
    <property type="match status" value="1"/>
</dbReference>
<dbReference type="GO" id="GO:0009423">
    <property type="term" value="P:chorismate biosynthetic process"/>
    <property type="evidence" value="ECO:0007669"/>
    <property type="project" value="UniProtKB-UniRule"/>
</dbReference>
<dbReference type="InterPro" id="IPR036291">
    <property type="entry name" value="NAD(P)-bd_dom_sf"/>
</dbReference>
<dbReference type="Gene3D" id="3.40.50.10860">
    <property type="entry name" value="Leucine Dehydrogenase, chain A, domain 1"/>
    <property type="match status" value="1"/>
</dbReference>
<feature type="binding site" evidence="8">
    <location>
        <position position="68"/>
    </location>
    <ligand>
        <name>shikimate</name>
        <dbReference type="ChEBI" id="CHEBI:36208"/>
    </ligand>
</feature>
<dbReference type="SUPFAM" id="SSF51735">
    <property type="entry name" value="NAD(P)-binding Rossmann-fold domains"/>
    <property type="match status" value="1"/>
</dbReference>
<dbReference type="Gene3D" id="3.40.50.720">
    <property type="entry name" value="NAD(P)-binding Rossmann-like Domain"/>
    <property type="match status" value="1"/>
</dbReference>
<dbReference type="InterPro" id="IPR011342">
    <property type="entry name" value="Shikimate_DH"/>
</dbReference>
<dbReference type="HAMAP" id="MF_00222">
    <property type="entry name" value="Shikimate_DH_AroE"/>
    <property type="match status" value="1"/>
</dbReference>
<feature type="binding site" evidence="8">
    <location>
        <position position="226"/>
    </location>
    <ligand>
        <name>shikimate</name>
        <dbReference type="ChEBI" id="CHEBI:36208"/>
    </ligand>
</feature>
<comment type="function">
    <text evidence="8">Involved in the biosynthesis of the chorismate, which leads to the biosynthesis of aromatic amino acids. Catalyzes the reversible NADPH linked reduction of 3-dehydroshikimate (DHSA) to yield shikimate (SA).</text>
</comment>
<dbReference type="InterPro" id="IPR046346">
    <property type="entry name" value="Aminoacid_DH-like_N_sf"/>
</dbReference>
<evidence type="ECO:0000256" key="7">
    <source>
        <dbReference type="ARBA" id="ARBA00049442"/>
    </source>
</evidence>
<evidence type="ECO:0000256" key="5">
    <source>
        <dbReference type="ARBA" id="ARBA00023002"/>
    </source>
</evidence>
<keyword evidence="5 8" id="KW-0560">Oxidoreductase</keyword>
<reference evidence="11" key="1">
    <citation type="submission" date="2020-08" db="EMBL/GenBank/DDBJ databases">
        <title>Genome public.</title>
        <authorList>
            <person name="Liu C."/>
            <person name="Sun Q."/>
        </authorList>
    </citation>
    <scope>NUCLEOTIDE SEQUENCE</scope>
    <source>
        <strain evidence="11">NSJ-12</strain>
    </source>
</reference>
<dbReference type="GO" id="GO:0008652">
    <property type="term" value="P:amino acid biosynthetic process"/>
    <property type="evidence" value="ECO:0007669"/>
    <property type="project" value="UniProtKB-KW"/>
</dbReference>
<evidence type="ECO:0000256" key="6">
    <source>
        <dbReference type="ARBA" id="ARBA00023141"/>
    </source>
</evidence>
<dbReference type="AlphaFoldDB" id="A0A926EG46"/>
<dbReference type="GO" id="GO:0019632">
    <property type="term" value="P:shikimate metabolic process"/>
    <property type="evidence" value="ECO:0007669"/>
    <property type="project" value="InterPro"/>
</dbReference>
<dbReference type="PANTHER" id="PTHR21089">
    <property type="entry name" value="SHIKIMATE DEHYDROGENASE"/>
    <property type="match status" value="1"/>
</dbReference>
<dbReference type="SUPFAM" id="SSF53223">
    <property type="entry name" value="Aminoacid dehydrogenase-like, N-terminal domain"/>
    <property type="match status" value="1"/>
</dbReference>
<dbReference type="InterPro" id="IPR013708">
    <property type="entry name" value="Shikimate_DH-bd_N"/>
</dbReference>
<dbReference type="EMBL" id="JACRSY010000002">
    <property type="protein sequence ID" value="MBC8578320.1"/>
    <property type="molecule type" value="Genomic_DNA"/>
</dbReference>
<dbReference type="CDD" id="cd01065">
    <property type="entry name" value="NAD_bind_Shikimate_DH"/>
    <property type="match status" value="1"/>
</dbReference>
<feature type="binding site" evidence="8">
    <location>
        <position position="108"/>
    </location>
    <ligand>
        <name>shikimate</name>
        <dbReference type="ChEBI" id="CHEBI:36208"/>
    </ligand>
</feature>
<evidence type="ECO:0000259" key="10">
    <source>
        <dbReference type="Pfam" id="PF08501"/>
    </source>
</evidence>
<dbReference type="RefSeq" id="WP_249331337.1">
    <property type="nucleotide sequence ID" value="NZ_JACRSY010000002.1"/>
</dbReference>
<protein>
    <recommendedName>
        <fullName evidence="2 8">Shikimate dehydrogenase (NADP(+))</fullName>
        <shortName evidence="8">SDH</shortName>
        <ecNumber evidence="2 8">1.1.1.25</ecNumber>
    </recommendedName>
</protein>
<dbReference type="GO" id="GO:0009073">
    <property type="term" value="P:aromatic amino acid family biosynthetic process"/>
    <property type="evidence" value="ECO:0007669"/>
    <property type="project" value="UniProtKB-KW"/>
</dbReference>
<evidence type="ECO:0000256" key="4">
    <source>
        <dbReference type="ARBA" id="ARBA00022857"/>
    </source>
</evidence>
<comment type="similarity">
    <text evidence="8">Belongs to the shikimate dehydrogenase family.</text>
</comment>
<dbReference type="Proteomes" id="UP000655830">
    <property type="component" value="Unassembled WGS sequence"/>
</dbReference>
<proteinExistence type="inferred from homology"/>
<accession>A0A926EG46</accession>
<evidence type="ECO:0000313" key="12">
    <source>
        <dbReference type="Proteomes" id="UP000655830"/>
    </source>
</evidence>
<feature type="domain" description="Quinate/shikimate 5-dehydrogenase/glutamyl-tRNA reductase" evidence="9">
    <location>
        <begin position="122"/>
        <end position="178"/>
    </location>
</feature>
<dbReference type="NCBIfam" id="TIGR00507">
    <property type="entry name" value="aroE"/>
    <property type="match status" value="1"/>
</dbReference>
<sequence>MKNMANKRAVCGVIGNPIGHTLSPLIHDTLAAHMGQALDYVPFLVESAHLEEAIKGARALNIKGLNVTMPHKKEVMEYVEALDEMAKKVGAVNTLVSTETGYKGYNTDAMGLRMALECHHLDYENKNVAIIGSGGAAYASVVSVMDKAKSVHVFNRTKANAQLLKEHFEEQDYNKIEVYSEEELPKVPIDYVIQTTGVGMGKLENQIPKCTGTLLKTAKIAVDLIYNPDETCFLKEAKEKGCLTLNGFDMLFYQAVLAYELMHHCTLERTSLENIKRGIINQLEQMK</sequence>
<dbReference type="Pfam" id="PF01488">
    <property type="entry name" value="Shikimate_DH"/>
    <property type="match status" value="1"/>
</dbReference>
<comment type="caution">
    <text evidence="11">The sequence shown here is derived from an EMBL/GenBank/DDBJ whole genome shotgun (WGS) entry which is preliminary data.</text>
</comment>
<dbReference type="GO" id="GO:0004764">
    <property type="term" value="F:shikimate 3-dehydrogenase (NADP+) activity"/>
    <property type="evidence" value="ECO:0007669"/>
    <property type="project" value="UniProtKB-UniRule"/>
</dbReference>
<feature type="binding site" evidence="8">
    <location>
        <position position="84"/>
    </location>
    <ligand>
        <name>NADP(+)</name>
        <dbReference type="ChEBI" id="CHEBI:58349"/>
    </ligand>
</feature>
<keyword evidence="6 8" id="KW-0057">Aromatic amino acid biosynthesis</keyword>
<evidence type="ECO:0000256" key="2">
    <source>
        <dbReference type="ARBA" id="ARBA00012962"/>
    </source>
</evidence>
<feature type="binding site" evidence="8">
    <location>
        <position position="93"/>
    </location>
    <ligand>
        <name>shikimate</name>
        <dbReference type="ChEBI" id="CHEBI:36208"/>
    </ligand>
</feature>
<comment type="catalytic activity">
    <reaction evidence="7 8">
        <text>shikimate + NADP(+) = 3-dehydroshikimate + NADPH + H(+)</text>
        <dbReference type="Rhea" id="RHEA:17737"/>
        <dbReference type="ChEBI" id="CHEBI:15378"/>
        <dbReference type="ChEBI" id="CHEBI:16630"/>
        <dbReference type="ChEBI" id="CHEBI:36208"/>
        <dbReference type="ChEBI" id="CHEBI:57783"/>
        <dbReference type="ChEBI" id="CHEBI:58349"/>
        <dbReference type="EC" id="1.1.1.25"/>
    </reaction>
</comment>
<evidence type="ECO:0000256" key="1">
    <source>
        <dbReference type="ARBA" id="ARBA00004871"/>
    </source>
</evidence>
<feature type="binding site" evidence="8">
    <location>
        <begin position="21"/>
        <end position="23"/>
    </location>
    <ligand>
        <name>shikimate</name>
        <dbReference type="ChEBI" id="CHEBI:36208"/>
    </ligand>
</feature>
<feature type="binding site" evidence="8">
    <location>
        <position position="224"/>
    </location>
    <ligand>
        <name>NADP(+)</name>
        <dbReference type="ChEBI" id="CHEBI:58349"/>
    </ligand>
</feature>
<dbReference type="GO" id="GO:0050661">
    <property type="term" value="F:NADP binding"/>
    <property type="evidence" value="ECO:0007669"/>
    <property type="project" value="InterPro"/>
</dbReference>
<evidence type="ECO:0000313" key="11">
    <source>
        <dbReference type="EMBL" id="MBC8578320.1"/>
    </source>
</evidence>
<dbReference type="EC" id="1.1.1.25" evidence="2 8"/>